<comment type="similarity">
    <text evidence="1">Belongs to the EXO5 family.</text>
</comment>
<evidence type="ECO:0000256" key="2">
    <source>
        <dbReference type="SAM" id="MobiDB-lite"/>
    </source>
</evidence>
<gene>
    <name evidence="3" type="ORF">SLEP1_g7196</name>
</gene>
<protein>
    <submittedName>
        <fullName evidence="3">Uncharacterized protein</fullName>
    </submittedName>
</protein>
<proteinExistence type="inferred from homology"/>
<dbReference type="PANTHER" id="PTHR14464:SF4">
    <property type="entry name" value="EXONUCLEASE V"/>
    <property type="match status" value="1"/>
</dbReference>
<dbReference type="Proteomes" id="UP001054252">
    <property type="component" value="Unassembled WGS sequence"/>
</dbReference>
<dbReference type="GO" id="GO:0036297">
    <property type="term" value="P:interstrand cross-link repair"/>
    <property type="evidence" value="ECO:0007669"/>
    <property type="project" value="TreeGrafter"/>
</dbReference>
<dbReference type="PANTHER" id="PTHR14464">
    <property type="entry name" value="EXONUCLEASE V"/>
    <property type="match status" value="1"/>
</dbReference>
<evidence type="ECO:0000313" key="3">
    <source>
        <dbReference type="EMBL" id="GKU93619.1"/>
    </source>
</evidence>
<comment type="caution">
    <text evidence="3">The sequence shown here is derived from an EMBL/GenBank/DDBJ whole genome shotgun (WGS) entry which is preliminary data.</text>
</comment>
<organism evidence="3 4">
    <name type="scientific">Rubroshorea leprosula</name>
    <dbReference type="NCBI Taxonomy" id="152421"/>
    <lineage>
        <taxon>Eukaryota</taxon>
        <taxon>Viridiplantae</taxon>
        <taxon>Streptophyta</taxon>
        <taxon>Embryophyta</taxon>
        <taxon>Tracheophyta</taxon>
        <taxon>Spermatophyta</taxon>
        <taxon>Magnoliopsida</taxon>
        <taxon>eudicotyledons</taxon>
        <taxon>Gunneridae</taxon>
        <taxon>Pentapetalae</taxon>
        <taxon>rosids</taxon>
        <taxon>malvids</taxon>
        <taxon>Malvales</taxon>
        <taxon>Dipterocarpaceae</taxon>
        <taxon>Rubroshorea</taxon>
    </lineage>
</organism>
<keyword evidence="4" id="KW-1185">Reference proteome</keyword>
<sequence>MSVKKTESSSGWRPNSPPSTPPQNTIAVPEIPIEIVSEEEMAFIEAALAATRSSFSSSSIPSICSPSRSSFPSSSQFQSNVRSIHSITLLSKRGVSGCSEPDIEDSGNLSGAQKRNRLQESFLSRFRSRSGLMVTDFTAMDWCEKQVEFKLRFGRGEVNRAMKAGLARHAELEQEVVRKFGVRTDLAEDRWATKMINFITGVNQLLFEGLTRELPL</sequence>
<accession>A0AAV5I5N7</accession>
<dbReference type="Pfam" id="PF09810">
    <property type="entry name" value="Exo5"/>
    <property type="match status" value="1"/>
</dbReference>
<dbReference type="GO" id="GO:0005634">
    <property type="term" value="C:nucleus"/>
    <property type="evidence" value="ECO:0007669"/>
    <property type="project" value="TreeGrafter"/>
</dbReference>
<name>A0AAV5I5N7_9ROSI</name>
<dbReference type="EMBL" id="BPVZ01000007">
    <property type="protein sequence ID" value="GKU93619.1"/>
    <property type="molecule type" value="Genomic_DNA"/>
</dbReference>
<evidence type="ECO:0000313" key="4">
    <source>
        <dbReference type="Proteomes" id="UP001054252"/>
    </source>
</evidence>
<dbReference type="GO" id="GO:0045145">
    <property type="term" value="F:single-stranded DNA 5'-3' DNA exonuclease activity"/>
    <property type="evidence" value="ECO:0007669"/>
    <property type="project" value="InterPro"/>
</dbReference>
<evidence type="ECO:0000256" key="1">
    <source>
        <dbReference type="ARBA" id="ARBA00009797"/>
    </source>
</evidence>
<feature type="region of interest" description="Disordered" evidence="2">
    <location>
        <begin position="1"/>
        <end position="30"/>
    </location>
</feature>
<dbReference type="AlphaFoldDB" id="A0AAV5I5N7"/>
<reference evidence="3 4" key="1">
    <citation type="journal article" date="2021" name="Commun. Biol.">
        <title>The genome of Shorea leprosula (Dipterocarpaceae) highlights the ecological relevance of drought in aseasonal tropical rainforests.</title>
        <authorList>
            <person name="Ng K.K.S."/>
            <person name="Kobayashi M.J."/>
            <person name="Fawcett J.A."/>
            <person name="Hatakeyama M."/>
            <person name="Paape T."/>
            <person name="Ng C.H."/>
            <person name="Ang C.C."/>
            <person name="Tnah L.H."/>
            <person name="Lee C.T."/>
            <person name="Nishiyama T."/>
            <person name="Sese J."/>
            <person name="O'Brien M.J."/>
            <person name="Copetti D."/>
            <person name="Mohd Noor M.I."/>
            <person name="Ong R.C."/>
            <person name="Putra M."/>
            <person name="Sireger I.Z."/>
            <person name="Indrioko S."/>
            <person name="Kosugi Y."/>
            <person name="Izuno A."/>
            <person name="Isagi Y."/>
            <person name="Lee S.L."/>
            <person name="Shimizu K.K."/>
        </authorList>
    </citation>
    <scope>NUCLEOTIDE SEQUENCE [LARGE SCALE GENOMIC DNA]</scope>
    <source>
        <strain evidence="3">214</strain>
    </source>
</reference>
<dbReference type="InterPro" id="IPR019190">
    <property type="entry name" value="EXOV"/>
</dbReference>